<feature type="domain" description="MRN complex-interacting protein N-terminal" evidence="2">
    <location>
        <begin position="8"/>
        <end position="59"/>
    </location>
</feature>
<dbReference type="InterPro" id="IPR049472">
    <property type="entry name" value="MRNIP_N"/>
</dbReference>
<dbReference type="GO" id="GO:0003682">
    <property type="term" value="F:chromatin binding"/>
    <property type="evidence" value="ECO:0007669"/>
    <property type="project" value="TreeGrafter"/>
</dbReference>
<proteinExistence type="predicted"/>
<keyword evidence="4" id="KW-1185">Reference proteome</keyword>
<gene>
    <name evidence="3" type="ORF">VNO78_33077</name>
</gene>
<reference evidence="3 4" key="1">
    <citation type="submission" date="2024-01" db="EMBL/GenBank/DDBJ databases">
        <title>The genomes of 5 underutilized Papilionoideae crops provide insights into root nodulation and disease resistanc.</title>
        <authorList>
            <person name="Jiang F."/>
        </authorList>
    </citation>
    <scope>NUCLEOTIDE SEQUENCE [LARGE SCALE GENOMIC DNA]</scope>
    <source>
        <strain evidence="3">DUOXIRENSHENG_FW03</strain>
        <tissue evidence="3">Leaves</tissue>
    </source>
</reference>
<evidence type="ECO:0000313" key="3">
    <source>
        <dbReference type="EMBL" id="KAK7380563.1"/>
    </source>
</evidence>
<dbReference type="EMBL" id="JAYMYS010000009">
    <property type="protein sequence ID" value="KAK7380563.1"/>
    <property type="molecule type" value="Genomic_DNA"/>
</dbReference>
<protein>
    <recommendedName>
        <fullName evidence="2">MRN complex-interacting protein N-terminal domain-containing protein</fullName>
    </recommendedName>
</protein>
<name>A0AAN9P1H6_PSOTE</name>
<dbReference type="Pfam" id="PF15749">
    <property type="entry name" value="MRNIP"/>
    <property type="match status" value="1"/>
</dbReference>
<feature type="compositionally biased region" description="Polar residues" evidence="1">
    <location>
        <begin position="157"/>
        <end position="191"/>
    </location>
</feature>
<feature type="region of interest" description="Disordered" evidence="1">
    <location>
        <begin position="56"/>
        <end position="80"/>
    </location>
</feature>
<dbReference type="Proteomes" id="UP001386955">
    <property type="component" value="Unassembled WGS sequence"/>
</dbReference>
<comment type="caution">
    <text evidence="3">The sequence shown here is derived from an EMBL/GenBank/DDBJ whole genome shotgun (WGS) entry which is preliminary data.</text>
</comment>
<dbReference type="AlphaFoldDB" id="A0AAN9P1H6"/>
<organism evidence="3 4">
    <name type="scientific">Psophocarpus tetragonolobus</name>
    <name type="common">Winged bean</name>
    <name type="synonym">Dolichos tetragonolobus</name>
    <dbReference type="NCBI Taxonomy" id="3891"/>
    <lineage>
        <taxon>Eukaryota</taxon>
        <taxon>Viridiplantae</taxon>
        <taxon>Streptophyta</taxon>
        <taxon>Embryophyta</taxon>
        <taxon>Tracheophyta</taxon>
        <taxon>Spermatophyta</taxon>
        <taxon>Magnoliopsida</taxon>
        <taxon>eudicotyledons</taxon>
        <taxon>Gunneridae</taxon>
        <taxon>Pentapetalae</taxon>
        <taxon>rosids</taxon>
        <taxon>fabids</taxon>
        <taxon>Fabales</taxon>
        <taxon>Fabaceae</taxon>
        <taxon>Papilionoideae</taxon>
        <taxon>50 kb inversion clade</taxon>
        <taxon>NPAAA clade</taxon>
        <taxon>indigoferoid/millettioid clade</taxon>
        <taxon>Phaseoleae</taxon>
        <taxon>Psophocarpus</taxon>
    </lineage>
</organism>
<evidence type="ECO:0000313" key="4">
    <source>
        <dbReference type="Proteomes" id="UP001386955"/>
    </source>
</evidence>
<dbReference type="PANTHER" id="PTHR15863:SF2">
    <property type="entry name" value="MRN COMPLEX-INTERACTING PROTEIN"/>
    <property type="match status" value="1"/>
</dbReference>
<dbReference type="GO" id="GO:0005634">
    <property type="term" value="C:nucleus"/>
    <property type="evidence" value="ECO:0007669"/>
    <property type="project" value="TreeGrafter"/>
</dbReference>
<accession>A0AAN9P1H6</accession>
<dbReference type="PANTHER" id="PTHR15863">
    <property type="entry name" value="MRN COMPLEX-INTERACTING PROTEIN"/>
    <property type="match status" value="1"/>
</dbReference>
<dbReference type="InterPro" id="IPR032739">
    <property type="entry name" value="MRNIP"/>
</dbReference>
<sequence length="244" mass="28333">MLYSYSWVKQKKKSSNKWNCAICNLKQSVRKVFAQGFVAKDLRTFVQDFNMSRKSFDDGESPLAGTLDPPPENNDGEIDRGKKRYDWSAYLDLEDQHTLKEQQQHHDGDDFVPLVVTELPKGMFKRRRVVESSTAGSDNFKKPLFHSSQEEPAIYQQRDTSLTQSNPKRNNYVTLENQRTQKSKPTSNRAASKWNNYLTEDDENLELGWNKSFDLEDHSSPCKHSILETMTSERVEDDVHPDFM</sequence>
<feature type="region of interest" description="Disordered" evidence="1">
    <location>
        <begin position="130"/>
        <end position="191"/>
    </location>
</feature>
<evidence type="ECO:0000256" key="1">
    <source>
        <dbReference type="SAM" id="MobiDB-lite"/>
    </source>
</evidence>
<dbReference type="GO" id="GO:0007095">
    <property type="term" value="P:mitotic G2 DNA damage checkpoint signaling"/>
    <property type="evidence" value="ECO:0007669"/>
    <property type="project" value="TreeGrafter"/>
</dbReference>
<evidence type="ECO:0000259" key="2">
    <source>
        <dbReference type="Pfam" id="PF15749"/>
    </source>
</evidence>